<dbReference type="RefSeq" id="WP_344955108.1">
    <property type="nucleotide sequence ID" value="NZ_BAAAZG010000048.1"/>
</dbReference>
<dbReference type="InterPro" id="IPR003718">
    <property type="entry name" value="OsmC/Ohr_fam"/>
</dbReference>
<dbReference type="PANTHER" id="PTHR39624:SF2">
    <property type="entry name" value="OSMC-LIKE PROTEIN"/>
    <property type="match status" value="1"/>
</dbReference>
<proteinExistence type="predicted"/>
<sequence>MNEITVIHRAGDAFAVLVRGHVICVDQPFALGGMDDGPTPVELFVASLAACAALHGRRHLRDHGIPADGLEVRGRFVMNAGARPHVARVDLSVRPPHGLSPMIVAGLRNAIDRCTVHNSLLDLPRITVDVETVAGTPVI</sequence>
<dbReference type="InterPro" id="IPR036102">
    <property type="entry name" value="OsmC/Ohrsf"/>
</dbReference>
<evidence type="ECO:0000313" key="1">
    <source>
        <dbReference type="EMBL" id="GAA4093349.1"/>
    </source>
</evidence>
<organism evidence="1 2">
    <name type="scientific">Actinomadura miaoliensis</name>
    <dbReference type="NCBI Taxonomy" id="430685"/>
    <lineage>
        <taxon>Bacteria</taxon>
        <taxon>Bacillati</taxon>
        <taxon>Actinomycetota</taxon>
        <taxon>Actinomycetes</taxon>
        <taxon>Streptosporangiales</taxon>
        <taxon>Thermomonosporaceae</taxon>
        <taxon>Actinomadura</taxon>
    </lineage>
</organism>
<accession>A0ABP7WP07</accession>
<keyword evidence="2" id="KW-1185">Reference proteome</keyword>
<dbReference type="Proteomes" id="UP001500683">
    <property type="component" value="Unassembled WGS sequence"/>
</dbReference>
<evidence type="ECO:0008006" key="3">
    <source>
        <dbReference type="Google" id="ProtNLM"/>
    </source>
</evidence>
<reference evidence="2" key="1">
    <citation type="journal article" date="2019" name="Int. J. Syst. Evol. Microbiol.">
        <title>The Global Catalogue of Microorganisms (GCM) 10K type strain sequencing project: providing services to taxonomists for standard genome sequencing and annotation.</title>
        <authorList>
            <consortium name="The Broad Institute Genomics Platform"/>
            <consortium name="The Broad Institute Genome Sequencing Center for Infectious Disease"/>
            <person name="Wu L."/>
            <person name="Ma J."/>
        </authorList>
    </citation>
    <scope>NUCLEOTIDE SEQUENCE [LARGE SCALE GENOMIC DNA]</scope>
    <source>
        <strain evidence="2">JCM 16702</strain>
    </source>
</reference>
<dbReference type="PANTHER" id="PTHR39624">
    <property type="entry name" value="PROTEIN INVOLVED IN RIMO-MEDIATED BETA-METHYLTHIOLATION OF RIBOSOMAL PROTEIN S12 YCAO"/>
    <property type="match status" value="1"/>
</dbReference>
<dbReference type="SUPFAM" id="SSF82784">
    <property type="entry name" value="OsmC-like"/>
    <property type="match status" value="1"/>
</dbReference>
<dbReference type="EMBL" id="BAAAZG010000048">
    <property type="protein sequence ID" value="GAA4093349.1"/>
    <property type="molecule type" value="Genomic_DNA"/>
</dbReference>
<name>A0ABP7WP07_9ACTN</name>
<evidence type="ECO:0000313" key="2">
    <source>
        <dbReference type="Proteomes" id="UP001500683"/>
    </source>
</evidence>
<dbReference type="InterPro" id="IPR015946">
    <property type="entry name" value="KH_dom-like_a/b"/>
</dbReference>
<dbReference type="Gene3D" id="3.30.300.20">
    <property type="match status" value="1"/>
</dbReference>
<protein>
    <recommendedName>
        <fullName evidence="3">OsmC family protein</fullName>
    </recommendedName>
</protein>
<dbReference type="Pfam" id="PF02566">
    <property type="entry name" value="OsmC"/>
    <property type="match status" value="1"/>
</dbReference>
<gene>
    <name evidence="1" type="ORF">GCM10022214_64200</name>
</gene>
<comment type="caution">
    <text evidence="1">The sequence shown here is derived from an EMBL/GenBank/DDBJ whole genome shotgun (WGS) entry which is preliminary data.</text>
</comment>